<gene>
    <name evidence="1" type="ORF">HON47_01565</name>
</gene>
<accession>A0A8T5GEJ7</accession>
<reference evidence="1" key="1">
    <citation type="journal article" date="2021" name="ISME J.">
        <title>Mercury methylation by metabolically versatile and cosmopolitan marine bacteria.</title>
        <authorList>
            <person name="Lin H."/>
            <person name="Ascher D.B."/>
            <person name="Myung Y."/>
            <person name="Lamborg C.H."/>
            <person name="Hallam S.J."/>
            <person name="Gionfriddo C.M."/>
            <person name="Holt K.E."/>
            <person name="Moreau J.W."/>
        </authorList>
    </citation>
    <scope>NUCLEOTIDE SEQUENCE</scope>
    <source>
        <strain evidence="1">SI075_bin30</strain>
    </source>
</reference>
<comment type="caution">
    <text evidence="1">The sequence shown here is derived from an EMBL/GenBank/DDBJ whole genome shotgun (WGS) entry which is preliminary data.</text>
</comment>
<dbReference type="EMBL" id="JABJNZ010000022">
    <property type="protein sequence ID" value="MBT4870240.1"/>
    <property type="molecule type" value="Genomic_DNA"/>
</dbReference>
<dbReference type="AlphaFoldDB" id="A0A8T5GEJ7"/>
<evidence type="ECO:0000313" key="2">
    <source>
        <dbReference type="Proteomes" id="UP000722459"/>
    </source>
</evidence>
<proteinExistence type="predicted"/>
<dbReference type="Proteomes" id="UP000722459">
    <property type="component" value="Unassembled WGS sequence"/>
</dbReference>
<sequence>MTTRVIVLCSVRDKIFVPNDHAYLDAIIKLYPKYKDKALENYLKMIEGKNKRLNNF</sequence>
<name>A0A8T5GEJ7_9ARCH</name>
<organism evidence="1 2">
    <name type="scientific">Candidatus Iainarchaeum sp</name>
    <dbReference type="NCBI Taxonomy" id="3101447"/>
    <lineage>
        <taxon>Archaea</taxon>
        <taxon>Candidatus Iainarchaeota</taxon>
        <taxon>Candidatus Iainarchaeia</taxon>
        <taxon>Candidatus Iainarchaeales</taxon>
        <taxon>Candidatus Iainarchaeaceae</taxon>
        <taxon>Candidatus Iainarchaeum</taxon>
    </lineage>
</organism>
<evidence type="ECO:0000313" key="1">
    <source>
        <dbReference type="EMBL" id="MBT4870240.1"/>
    </source>
</evidence>
<protein>
    <submittedName>
        <fullName evidence="1">Uncharacterized protein</fullName>
    </submittedName>
</protein>